<feature type="region of interest" description="Disordered" evidence="1">
    <location>
        <begin position="1"/>
        <end position="30"/>
    </location>
</feature>
<evidence type="ECO:0000256" key="1">
    <source>
        <dbReference type="SAM" id="MobiDB-lite"/>
    </source>
</evidence>
<dbReference type="EMBL" id="LS398110">
    <property type="protein sequence ID" value="SPP96775.1"/>
    <property type="molecule type" value="Genomic_DNA"/>
</dbReference>
<name>A0A2U3Q5S0_9BRAD</name>
<sequence>MMELAMCARPGRGAAHKRCTGEPGPMATANRGRWVPVQRRNMACCAAPGTRGASC</sequence>
<dbReference type="AlphaFoldDB" id="A0A2U3Q5S0"/>
<evidence type="ECO:0000313" key="2">
    <source>
        <dbReference type="EMBL" id="SPP96775.1"/>
    </source>
</evidence>
<protein>
    <submittedName>
        <fullName evidence="2">Uncharacterized protein</fullName>
    </submittedName>
</protein>
<dbReference type="KEGG" id="bvz:BRAD3257_5842"/>
<dbReference type="Proteomes" id="UP000246085">
    <property type="component" value="Chromosome BRAD3257"/>
</dbReference>
<organism evidence="2 3">
    <name type="scientific">Bradyrhizobium vignae</name>
    <dbReference type="NCBI Taxonomy" id="1549949"/>
    <lineage>
        <taxon>Bacteria</taxon>
        <taxon>Pseudomonadati</taxon>
        <taxon>Pseudomonadota</taxon>
        <taxon>Alphaproteobacteria</taxon>
        <taxon>Hyphomicrobiales</taxon>
        <taxon>Nitrobacteraceae</taxon>
        <taxon>Bradyrhizobium</taxon>
    </lineage>
</organism>
<accession>A0A2U3Q5S0</accession>
<evidence type="ECO:0000313" key="3">
    <source>
        <dbReference type="Proteomes" id="UP000246085"/>
    </source>
</evidence>
<gene>
    <name evidence="2" type="ORF">BRAD3257_5842</name>
</gene>
<reference evidence="2 3" key="1">
    <citation type="submission" date="2018-03" db="EMBL/GenBank/DDBJ databases">
        <authorList>
            <person name="Gully D."/>
        </authorList>
    </citation>
    <scope>NUCLEOTIDE SEQUENCE [LARGE SCALE GENOMIC DNA]</scope>
    <source>
        <strain evidence="2">ORS3257</strain>
    </source>
</reference>
<proteinExistence type="predicted"/>